<evidence type="ECO:0000313" key="6">
    <source>
        <dbReference type="EMBL" id="MFC5651164.1"/>
    </source>
</evidence>
<evidence type="ECO:0000256" key="4">
    <source>
        <dbReference type="ARBA" id="ARBA00022597"/>
    </source>
</evidence>
<dbReference type="RefSeq" id="WP_379189760.1">
    <property type="nucleotide sequence ID" value="NZ_JBHSOW010000068.1"/>
</dbReference>
<keyword evidence="5" id="KW-0472">Membrane</keyword>
<evidence type="ECO:0000256" key="5">
    <source>
        <dbReference type="SAM" id="Phobius"/>
    </source>
</evidence>
<dbReference type="PANTHER" id="PTHR23535:SF2">
    <property type="entry name" value="SUGAR EFFLUX TRANSPORTER A-RELATED"/>
    <property type="match status" value="1"/>
</dbReference>
<evidence type="ECO:0000256" key="3">
    <source>
        <dbReference type="ARBA" id="ARBA00022475"/>
    </source>
</evidence>
<feature type="transmembrane region" description="Helical" evidence="5">
    <location>
        <begin position="107"/>
        <end position="129"/>
    </location>
</feature>
<comment type="caution">
    <text evidence="6">The sequence shown here is derived from an EMBL/GenBank/DDBJ whole genome shotgun (WGS) entry which is preliminary data.</text>
</comment>
<feature type="transmembrane region" description="Helical" evidence="5">
    <location>
        <begin position="300"/>
        <end position="323"/>
    </location>
</feature>
<sequence>MQIIRDVRKFISIPGARTLLTMLFLYGIGTGILAPMNAVYLDESVGLSKVQIVAVFAVSLFCNIAITITVGWISDRLNNKKKLPVLAAFLCIIGLSIYMNASGFRSALIGMTITVAPSGLIMGQLFGMARNHFSRRAGDIVEMAQLWLRASYSVGFFTGLLLGANIFLIATFKGVLWGNMAGYVCLVVLLLLYKETTGGPGAKQALKGEPFSLVMLVALLMLSCADAIRGLYLQLVVLKLFGKPEIMSYIWSAQAVFELFFMTLGGYWAARYGSKKIIFLGSCFALVTYLTYTSSSSLPVFFAIQPLYSFFVSILYGVAMGYVQRMFLSRTGFGASLYVFISQTASLIGYFLPLFIQGITPNIFFIPSALVALSLLIIGMVLYRERGSNMRSTMKKSIVDKGNLDANL</sequence>
<evidence type="ECO:0000313" key="7">
    <source>
        <dbReference type="Proteomes" id="UP001596047"/>
    </source>
</evidence>
<dbReference type="SUPFAM" id="SSF103473">
    <property type="entry name" value="MFS general substrate transporter"/>
    <property type="match status" value="1"/>
</dbReference>
<keyword evidence="4" id="KW-0762">Sugar transport</keyword>
<comment type="subcellular location">
    <subcellularLocation>
        <location evidence="1">Cell membrane</location>
        <topology evidence="1">Multi-pass membrane protein</topology>
    </subcellularLocation>
</comment>
<feature type="transmembrane region" description="Helical" evidence="5">
    <location>
        <begin position="150"/>
        <end position="170"/>
    </location>
</feature>
<organism evidence="6 7">
    <name type="scientific">Paenibacillus solisilvae</name>
    <dbReference type="NCBI Taxonomy" id="2486751"/>
    <lineage>
        <taxon>Bacteria</taxon>
        <taxon>Bacillati</taxon>
        <taxon>Bacillota</taxon>
        <taxon>Bacilli</taxon>
        <taxon>Bacillales</taxon>
        <taxon>Paenibacillaceae</taxon>
        <taxon>Paenibacillus</taxon>
    </lineage>
</organism>
<protein>
    <submittedName>
        <fullName evidence="6">MFS transporter</fullName>
    </submittedName>
</protein>
<feature type="transmembrane region" description="Helical" evidence="5">
    <location>
        <begin position="362"/>
        <end position="383"/>
    </location>
</feature>
<accession>A0ABW0W275</accession>
<keyword evidence="3" id="KW-1003">Cell membrane</keyword>
<feature type="transmembrane region" description="Helical" evidence="5">
    <location>
        <begin position="277"/>
        <end position="294"/>
    </location>
</feature>
<name>A0ABW0W275_9BACL</name>
<proteinExistence type="predicted"/>
<keyword evidence="5" id="KW-0812">Transmembrane</keyword>
<dbReference type="EMBL" id="JBHSOW010000068">
    <property type="protein sequence ID" value="MFC5651164.1"/>
    <property type="molecule type" value="Genomic_DNA"/>
</dbReference>
<dbReference type="Pfam" id="PF07690">
    <property type="entry name" value="MFS_1"/>
    <property type="match status" value="1"/>
</dbReference>
<dbReference type="Gene3D" id="1.20.1250.20">
    <property type="entry name" value="MFS general substrate transporter like domains"/>
    <property type="match status" value="2"/>
</dbReference>
<feature type="transmembrane region" description="Helical" evidence="5">
    <location>
        <begin position="52"/>
        <end position="73"/>
    </location>
</feature>
<reference evidence="7" key="1">
    <citation type="journal article" date="2019" name="Int. J. Syst. Evol. Microbiol.">
        <title>The Global Catalogue of Microorganisms (GCM) 10K type strain sequencing project: providing services to taxonomists for standard genome sequencing and annotation.</title>
        <authorList>
            <consortium name="The Broad Institute Genomics Platform"/>
            <consortium name="The Broad Institute Genome Sequencing Center for Infectious Disease"/>
            <person name="Wu L."/>
            <person name="Ma J."/>
        </authorList>
    </citation>
    <scope>NUCLEOTIDE SEQUENCE [LARGE SCALE GENOMIC DNA]</scope>
    <source>
        <strain evidence="7">CGMCC 1.3240</strain>
    </source>
</reference>
<feature type="transmembrane region" description="Helical" evidence="5">
    <location>
        <begin position="335"/>
        <end position="356"/>
    </location>
</feature>
<evidence type="ECO:0000256" key="1">
    <source>
        <dbReference type="ARBA" id="ARBA00004651"/>
    </source>
</evidence>
<dbReference type="PANTHER" id="PTHR23535">
    <property type="entry name" value="SUGAR EFFLUX TRANSPORTER A-RELATED"/>
    <property type="match status" value="1"/>
</dbReference>
<dbReference type="InterPro" id="IPR036259">
    <property type="entry name" value="MFS_trans_sf"/>
</dbReference>
<keyword evidence="5" id="KW-1133">Transmembrane helix</keyword>
<feature type="transmembrane region" description="Helical" evidence="5">
    <location>
        <begin position="20"/>
        <end position="40"/>
    </location>
</feature>
<feature type="transmembrane region" description="Helical" evidence="5">
    <location>
        <begin position="213"/>
        <end position="237"/>
    </location>
</feature>
<dbReference type="Proteomes" id="UP001596047">
    <property type="component" value="Unassembled WGS sequence"/>
</dbReference>
<dbReference type="InterPro" id="IPR011701">
    <property type="entry name" value="MFS"/>
</dbReference>
<gene>
    <name evidence="6" type="ORF">ACFPYJ_19040</name>
</gene>
<keyword evidence="7" id="KW-1185">Reference proteome</keyword>
<feature type="transmembrane region" description="Helical" evidence="5">
    <location>
        <begin position="249"/>
        <end position="270"/>
    </location>
</feature>
<evidence type="ECO:0000256" key="2">
    <source>
        <dbReference type="ARBA" id="ARBA00022448"/>
    </source>
</evidence>
<keyword evidence="2" id="KW-0813">Transport</keyword>
<feature type="transmembrane region" description="Helical" evidence="5">
    <location>
        <begin position="176"/>
        <end position="193"/>
    </location>
</feature>
<feature type="transmembrane region" description="Helical" evidence="5">
    <location>
        <begin position="85"/>
        <end position="101"/>
    </location>
</feature>